<dbReference type="HAMAP" id="MF_01483">
    <property type="entry name" value="RbpA"/>
    <property type="match status" value="1"/>
</dbReference>
<dbReference type="AlphaFoldDB" id="A0A094R436"/>
<dbReference type="InterPro" id="IPR025182">
    <property type="entry name" value="RNApol-bd_RbpA"/>
</dbReference>
<accession>A0A094R436</accession>
<sequence length="120" mass="13909">MAQQTMRGIRLGAHSLESEIGVTYSPRNKHSYQCKNSHISELVFAQDAELPKTWQCKTCPEQATLLTEGKLIKLDLDELKTPRSHWEMLLERRSKDELEEILKERISYIRARRKAGKADV</sequence>
<organism evidence="1">
    <name type="scientific">freshwater metagenome</name>
    <dbReference type="NCBI Taxonomy" id="449393"/>
    <lineage>
        <taxon>unclassified sequences</taxon>
        <taxon>metagenomes</taxon>
        <taxon>ecological metagenomes</taxon>
    </lineage>
</organism>
<comment type="caution">
    <text evidence="1">The sequence shown here is derived from an EMBL/GenBank/DDBJ whole genome shotgun (WGS) entry which is preliminary data.</text>
</comment>
<proteinExistence type="inferred from homology"/>
<dbReference type="EMBL" id="JNSL01000001">
    <property type="protein sequence ID" value="KGA21841.1"/>
    <property type="molecule type" value="Genomic_DNA"/>
</dbReference>
<dbReference type="Gene3D" id="2.20.28.270">
    <property type="entry name" value="RNA polymerase-binding protein A"/>
    <property type="match status" value="1"/>
</dbReference>
<name>A0A094R436_9ZZZZ</name>
<evidence type="ECO:0000313" key="1">
    <source>
        <dbReference type="EMBL" id="KGA21841.1"/>
    </source>
</evidence>
<evidence type="ECO:0008006" key="2">
    <source>
        <dbReference type="Google" id="ProtNLM"/>
    </source>
</evidence>
<dbReference type="InterPro" id="IPR038638">
    <property type="entry name" value="RbpA_sf"/>
</dbReference>
<dbReference type="GO" id="GO:0001000">
    <property type="term" value="F:bacterial-type RNA polymerase core enzyme binding"/>
    <property type="evidence" value="ECO:0007669"/>
    <property type="project" value="InterPro"/>
</dbReference>
<protein>
    <recommendedName>
        <fullName evidence="2">RNA polymerase-binding protein RbpA</fullName>
    </recommendedName>
</protein>
<reference evidence="1" key="1">
    <citation type="submission" date="2014-06" db="EMBL/GenBank/DDBJ databases">
        <title>Key roles for freshwater Actinobacteria revealed by deep metagenomic sequencing.</title>
        <authorList>
            <person name="Ghai R."/>
            <person name="Mizuno C.M."/>
            <person name="Picazo A."/>
            <person name="Camacho A."/>
            <person name="Rodriguez-Valera F."/>
        </authorList>
    </citation>
    <scope>NUCLEOTIDE SEQUENCE</scope>
</reference>
<gene>
    <name evidence="1" type="ORF">GM51_0475</name>
</gene>
<dbReference type="GO" id="GO:0045893">
    <property type="term" value="P:positive regulation of DNA-templated transcription"/>
    <property type="evidence" value="ECO:0007669"/>
    <property type="project" value="InterPro"/>
</dbReference>
<dbReference type="Pfam" id="PF13397">
    <property type="entry name" value="RbpA"/>
    <property type="match status" value="1"/>
</dbReference>